<accession>A0A1I4U132</accession>
<dbReference type="EMBL" id="FOTK01000061">
    <property type="protein sequence ID" value="SFM82714.1"/>
    <property type="molecule type" value="Genomic_DNA"/>
</dbReference>
<dbReference type="OrthoDB" id="7916272at2"/>
<feature type="region of interest" description="Disordered" evidence="1">
    <location>
        <begin position="1"/>
        <end position="25"/>
    </location>
</feature>
<protein>
    <submittedName>
        <fullName evidence="2">Uncharacterized protein</fullName>
    </submittedName>
</protein>
<dbReference type="STRING" id="582667.SAMN05192568_106132"/>
<keyword evidence="3" id="KW-1185">Reference proteome</keyword>
<gene>
    <name evidence="2" type="ORF">SAMN05192568_106132</name>
</gene>
<sequence length="512" mass="50519">MATDLSFSGSGPARSYTPDARKADGTRSAFTDRTIVELAPEGNHATAAQIAALQSTLVSALGLLATDQDVMTGNAKLEAIRLLLATPTIPGGAATDVSVQAITTKLEAVRALLAAPALASGAAADASVQAVTAKLEAIRVLQASPALPTGGATEATLQAIKSAILAQVDLANLIVTDGSGYYVRRETVNEGTGAVTVSFVTLAGAPASPNTAALTPVTASGSGGAASTRVVETALFDVATAGTGTSVGDVVARVLVYDTAANSVVASYWHNLTTGAALSTAPAAGAIVAQLRNLAVGAAKDATLVTIDADLNAGLGTDGTSPPSLPGGATGVRGWLRYLASLFPASLGQKTAALSFPVVISSDGPIATAYGTLTDTATPDITANGASFTFTSLFKGMVANLLAISGKLPASLGPKAKASALAVTTATDDPALAAIAATGPGTDAFAVTTSDSTNFTTNARSIYVGGAGDVTIVTPANTVVTFKAVPVGSILPVQAKRVNATATTASNLVGLI</sequence>
<evidence type="ECO:0000313" key="2">
    <source>
        <dbReference type="EMBL" id="SFM82714.1"/>
    </source>
</evidence>
<proteinExistence type="predicted"/>
<dbReference type="Proteomes" id="UP000199048">
    <property type="component" value="Unassembled WGS sequence"/>
</dbReference>
<evidence type="ECO:0000313" key="3">
    <source>
        <dbReference type="Proteomes" id="UP000199048"/>
    </source>
</evidence>
<evidence type="ECO:0000256" key="1">
    <source>
        <dbReference type="SAM" id="MobiDB-lite"/>
    </source>
</evidence>
<name>A0A1I4U132_9HYPH</name>
<dbReference type="AlphaFoldDB" id="A0A1I4U132"/>
<reference evidence="3" key="1">
    <citation type="submission" date="2016-10" db="EMBL/GenBank/DDBJ databases">
        <authorList>
            <person name="Varghese N."/>
            <person name="Submissions S."/>
        </authorList>
    </citation>
    <scope>NUCLEOTIDE SEQUENCE [LARGE SCALE GENOMIC DNA]</scope>
    <source>
        <strain evidence="3">BL36</strain>
    </source>
</reference>
<organism evidence="2 3">
    <name type="scientific">Methylobacterium pseudosasicola</name>
    <dbReference type="NCBI Taxonomy" id="582667"/>
    <lineage>
        <taxon>Bacteria</taxon>
        <taxon>Pseudomonadati</taxon>
        <taxon>Pseudomonadota</taxon>
        <taxon>Alphaproteobacteria</taxon>
        <taxon>Hyphomicrobiales</taxon>
        <taxon>Methylobacteriaceae</taxon>
        <taxon>Methylobacterium</taxon>
    </lineage>
</organism>
<dbReference type="RefSeq" id="WP_092046538.1">
    <property type="nucleotide sequence ID" value="NZ_FOTK01000061.1"/>
</dbReference>